<accession>A0A0F9GE00</accession>
<reference evidence="1" key="1">
    <citation type="journal article" date="2015" name="Nature">
        <title>Complex archaea that bridge the gap between prokaryotes and eukaryotes.</title>
        <authorList>
            <person name="Spang A."/>
            <person name="Saw J.H."/>
            <person name="Jorgensen S.L."/>
            <person name="Zaremba-Niedzwiedzka K."/>
            <person name="Martijn J."/>
            <person name="Lind A.E."/>
            <person name="van Eijk R."/>
            <person name="Schleper C."/>
            <person name="Guy L."/>
            <person name="Ettema T.J."/>
        </authorList>
    </citation>
    <scope>NUCLEOTIDE SEQUENCE</scope>
</reference>
<gene>
    <name evidence="1" type="ORF">LCGC14_1838740</name>
</gene>
<evidence type="ECO:0000313" key="1">
    <source>
        <dbReference type="EMBL" id="KKL97013.1"/>
    </source>
</evidence>
<proteinExistence type="predicted"/>
<dbReference type="EMBL" id="LAZR01018275">
    <property type="protein sequence ID" value="KKL97013.1"/>
    <property type="molecule type" value="Genomic_DNA"/>
</dbReference>
<sequence>MDTTVQSTMTYYDGTHLWSVCRSCGKIRAIKMYPHRSGYLVPLCRACAETAAEALLRGRNIIKLPKRTVMTYPYPYSEENNEELG</sequence>
<protein>
    <submittedName>
        <fullName evidence="1">Uncharacterized protein</fullName>
    </submittedName>
</protein>
<organism evidence="1">
    <name type="scientific">marine sediment metagenome</name>
    <dbReference type="NCBI Taxonomy" id="412755"/>
    <lineage>
        <taxon>unclassified sequences</taxon>
        <taxon>metagenomes</taxon>
        <taxon>ecological metagenomes</taxon>
    </lineage>
</organism>
<dbReference type="AlphaFoldDB" id="A0A0F9GE00"/>
<comment type="caution">
    <text evidence="1">The sequence shown here is derived from an EMBL/GenBank/DDBJ whole genome shotgun (WGS) entry which is preliminary data.</text>
</comment>
<name>A0A0F9GE00_9ZZZZ</name>